<dbReference type="Proteomes" id="UP000708208">
    <property type="component" value="Unassembled WGS sequence"/>
</dbReference>
<keyword evidence="3" id="KW-1185">Reference proteome</keyword>
<protein>
    <submittedName>
        <fullName evidence="2">Uncharacterized protein</fullName>
    </submittedName>
</protein>
<reference evidence="2" key="1">
    <citation type="submission" date="2021-06" db="EMBL/GenBank/DDBJ databases">
        <authorList>
            <person name="Hodson N. C."/>
            <person name="Mongue J. A."/>
            <person name="Jaron S. K."/>
        </authorList>
    </citation>
    <scope>NUCLEOTIDE SEQUENCE</scope>
</reference>
<gene>
    <name evidence="2" type="ORF">AFUS01_LOCUS10121</name>
</gene>
<organism evidence="2 3">
    <name type="scientific">Allacma fusca</name>
    <dbReference type="NCBI Taxonomy" id="39272"/>
    <lineage>
        <taxon>Eukaryota</taxon>
        <taxon>Metazoa</taxon>
        <taxon>Ecdysozoa</taxon>
        <taxon>Arthropoda</taxon>
        <taxon>Hexapoda</taxon>
        <taxon>Collembola</taxon>
        <taxon>Symphypleona</taxon>
        <taxon>Sminthuridae</taxon>
        <taxon>Allacma</taxon>
    </lineage>
</organism>
<dbReference type="EMBL" id="CAJVCH010074529">
    <property type="protein sequence ID" value="CAG7720868.1"/>
    <property type="molecule type" value="Genomic_DNA"/>
</dbReference>
<proteinExistence type="predicted"/>
<dbReference type="AlphaFoldDB" id="A0A8J2JIN4"/>
<evidence type="ECO:0000313" key="2">
    <source>
        <dbReference type="EMBL" id="CAG7720868.1"/>
    </source>
</evidence>
<sequence length="101" mass="11029">MSDRGTGPQKSGQVPPVISCPEDDHRFHQALGCVDRMFLHPDRSKAVPTPLKHRQGDGSDPPRAVGPFKGQFPAPAVKSEAFFHPAFTWVNTDKAADLQIV</sequence>
<feature type="region of interest" description="Disordered" evidence="1">
    <location>
        <begin position="44"/>
        <end position="71"/>
    </location>
</feature>
<evidence type="ECO:0000256" key="1">
    <source>
        <dbReference type="SAM" id="MobiDB-lite"/>
    </source>
</evidence>
<comment type="caution">
    <text evidence="2">The sequence shown here is derived from an EMBL/GenBank/DDBJ whole genome shotgun (WGS) entry which is preliminary data.</text>
</comment>
<name>A0A8J2JIN4_9HEXA</name>
<accession>A0A8J2JIN4</accession>
<evidence type="ECO:0000313" key="3">
    <source>
        <dbReference type="Proteomes" id="UP000708208"/>
    </source>
</evidence>